<dbReference type="Proteomes" id="UP000481360">
    <property type="component" value="Unassembled WGS sequence"/>
</dbReference>
<proteinExistence type="predicted"/>
<gene>
    <name evidence="2" type="ORF">G7043_26550</name>
</gene>
<feature type="region of interest" description="Disordered" evidence="1">
    <location>
        <begin position="1"/>
        <end position="21"/>
    </location>
</feature>
<sequence length="70" mass="7944">MRLTRRQRRLPGPGRFMPTTTGNTLRAALFVVARDEPHGTTRCCGQNRWAEYPEGIPEVRDWELGGCTSL</sequence>
<reference evidence="2 3" key="1">
    <citation type="submission" date="2020-03" db="EMBL/GenBank/DDBJ databases">
        <title>Isolation and identification of active actinomycetes.</title>
        <authorList>
            <person name="Sun X."/>
        </authorList>
    </citation>
    <scope>NUCLEOTIDE SEQUENCE [LARGE SCALE GENOMIC DNA]</scope>
    <source>
        <strain evidence="2 3">NEAU-D13</strain>
    </source>
</reference>
<organism evidence="2 3">
    <name type="scientific">Lentzea alba</name>
    <dbReference type="NCBI Taxonomy" id="2714351"/>
    <lineage>
        <taxon>Bacteria</taxon>
        <taxon>Bacillati</taxon>
        <taxon>Actinomycetota</taxon>
        <taxon>Actinomycetes</taxon>
        <taxon>Pseudonocardiales</taxon>
        <taxon>Pseudonocardiaceae</taxon>
        <taxon>Lentzea</taxon>
    </lineage>
</organism>
<comment type="caution">
    <text evidence="2">The sequence shown here is derived from an EMBL/GenBank/DDBJ whole genome shotgun (WGS) entry which is preliminary data.</text>
</comment>
<protein>
    <submittedName>
        <fullName evidence="2">Uncharacterized protein</fullName>
    </submittedName>
</protein>
<evidence type="ECO:0000313" key="3">
    <source>
        <dbReference type="Proteomes" id="UP000481360"/>
    </source>
</evidence>
<dbReference type="AlphaFoldDB" id="A0A7C9RTJ7"/>
<dbReference type="EMBL" id="JAAMPJ010000007">
    <property type="protein sequence ID" value="NGY62488.1"/>
    <property type="molecule type" value="Genomic_DNA"/>
</dbReference>
<accession>A0A7C9RTJ7</accession>
<dbReference type="RefSeq" id="WP_166049972.1">
    <property type="nucleotide sequence ID" value="NZ_JAAMPJ010000007.1"/>
</dbReference>
<name>A0A7C9RTJ7_9PSEU</name>
<evidence type="ECO:0000313" key="2">
    <source>
        <dbReference type="EMBL" id="NGY62488.1"/>
    </source>
</evidence>
<keyword evidence="3" id="KW-1185">Reference proteome</keyword>
<evidence type="ECO:0000256" key="1">
    <source>
        <dbReference type="SAM" id="MobiDB-lite"/>
    </source>
</evidence>